<evidence type="ECO:0000313" key="6">
    <source>
        <dbReference type="EMBL" id="SDU54533.1"/>
    </source>
</evidence>
<dbReference type="AlphaFoldDB" id="A0AAX2DCT2"/>
<keyword evidence="3" id="KW-0804">Transcription</keyword>
<feature type="domain" description="HTH araC/xylS-type" evidence="5">
    <location>
        <begin position="175"/>
        <end position="272"/>
    </location>
</feature>
<evidence type="ECO:0000256" key="1">
    <source>
        <dbReference type="ARBA" id="ARBA00023015"/>
    </source>
</evidence>
<dbReference type="SUPFAM" id="SSF51215">
    <property type="entry name" value="Regulatory protein AraC"/>
    <property type="match status" value="1"/>
</dbReference>
<evidence type="ECO:0000256" key="2">
    <source>
        <dbReference type="ARBA" id="ARBA00023125"/>
    </source>
</evidence>
<evidence type="ECO:0000256" key="4">
    <source>
        <dbReference type="ARBA" id="ARBA00037345"/>
    </source>
</evidence>
<dbReference type="Gene3D" id="1.10.10.60">
    <property type="entry name" value="Homeodomain-like"/>
    <property type="match status" value="2"/>
</dbReference>
<keyword evidence="2 6" id="KW-0238">DNA-binding</keyword>
<dbReference type="PROSITE" id="PS01124">
    <property type="entry name" value="HTH_ARAC_FAMILY_2"/>
    <property type="match status" value="1"/>
</dbReference>
<dbReference type="GO" id="GO:0003700">
    <property type="term" value="F:DNA-binding transcription factor activity"/>
    <property type="evidence" value="ECO:0007669"/>
    <property type="project" value="InterPro"/>
</dbReference>
<comment type="function">
    <text evidence="4">Regulatory protein of the TOL plasmid xyl operons. XylS activates the xylXYZLTEGFJQKIH operon required for the degradation of toluene, m-xylene and p-xylene.</text>
</comment>
<keyword evidence="7" id="KW-1185">Reference proteome</keyword>
<dbReference type="RefSeq" id="WP_047700991.1">
    <property type="nucleotide sequence ID" value="NZ_CAKKMJ010000027.1"/>
</dbReference>
<organism evidence="6 7">
    <name type="scientific">Pseudomonas mediterranea</name>
    <dbReference type="NCBI Taxonomy" id="183795"/>
    <lineage>
        <taxon>Bacteria</taxon>
        <taxon>Pseudomonadati</taxon>
        <taxon>Pseudomonadota</taxon>
        <taxon>Gammaproteobacteria</taxon>
        <taxon>Pseudomonadales</taxon>
        <taxon>Pseudomonadaceae</taxon>
        <taxon>Pseudomonas</taxon>
    </lineage>
</organism>
<proteinExistence type="predicted"/>
<dbReference type="InterPro" id="IPR050204">
    <property type="entry name" value="AraC_XylS_family_regulators"/>
</dbReference>
<dbReference type="PANTHER" id="PTHR46796:SF2">
    <property type="entry name" value="TRANSCRIPTIONAL REGULATORY PROTEIN"/>
    <property type="match status" value="1"/>
</dbReference>
<evidence type="ECO:0000259" key="5">
    <source>
        <dbReference type="PROSITE" id="PS01124"/>
    </source>
</evidence>
<dbReference type="EMBL" id="LT629790">
    <property type="protein sequence ID" value="SDU54533.1"/>
    <property type="molecule type" value="Genomic_DNA"/>
</dbReference>
<dbReference type="Pfam" id="PF12833">
    <property type="entry name" value="HTH_18"/>
    <property type="match status" value="1"/>
</dbReference>
<sequence length="275" mass="30586">MASKIENTRFWQASSLGGVELLHAQYYQQRFTPHVHDSFVISVIESGAQRFRHRGSEHVAPIGAVVLINPDELHTGATAHHEGWRYRGFYPTLTQLAEVLAELDIRFNGSPRFISSVLIDSQVARAFSNVHLYAEHEAPELLQQTAWREATLMLFQRYAGIGPVAAPGKEPVAVRRAREILLERLAFPPSLEELASSVGLSPFHFARVFRKATGLPPHSWVTQKRLACAQVLLKQGITPSRVAAELGFADQSHLTRQFKQAFGIGPGAYRTAMVS</sequence>
<gene>
    <name evidence="6" type="ORF">SAMN05216476_3015</name>
</gene>
<dbReference type="Pfam" id="PF02311">
    <property type="entry name" value="AraC_binding"/>
    <property type="match status" value="1"/>
</dbReference>
<reference evidence="6 7" key="1">
    <citation type="submission" date="2016-10" db="EMBL/GenBank/DDBJ databases">
        <authorList>
            <person name="Varghese N."/>
            <person name="Submissions S."/>
        </authorList>
    </citation>
    <scope>NUCLEOTIDE SEQUENCE [LARGE SCALE GENOMIC DNA]</scope>
    <source>
        <strain evidence="6 7">DSM 16733</strain>
    </source>
</reference>
<dbReference type="SUPFAM" id="SSF46689">
    <property type="entry name" value="Homeodomain-like"/>
    <property type="match status" value="2"/>
</dbReference>
<keyword evidence="1" id="KW-0805">Transcription regulation</keyword>
<dbReference type="GO" id="GO:0043565">
    <property type="term" value="F:sequence-specific DNA binding"/>
    <property type="evidence" value="ECO:0007669"/>
    <property type="project" value="InterPro"/>
</dbReference>
<evidence type="ECO:0000313" key="7">
    <source>
        <dbReference type="Proteomes" id="UP000183772"/>
    </source>
</evidence>
<evidence type="ECO:0000256" key="3">
    <source>
        <dbReference type="ARBA" id="ARBA00023163"/>
    </source>
</evidence>
<dbReference type="Proteomes" id="UP000183772">
    <property type="component" value="Chromosome I"/>
</dbReference>
<dbReference type="InterPro" id="IPR037923">
    <property type="entry name" value="HTH-like"/>
</dbReference>
<dbReference type="SMART" id="SM00342">
    <property type="entry name" value="HTH_ARAC"/>
    <property type="match status" value="1"/>
</dbReference>
<accession>A0AAX2DCT2</accession>
<dbReference type="InterPro" id="IPR018060">
    <property type="entry name" value="HTH_AraC"/>
</dbReference>
<protein>
    <submittedName>
        <fullName evidence="6">AraC-type DNA-binding protein</fullName>
    </submittedName>
</protein>
<dbReference type="InterPro" id="IPR003313">
    <property type="entry name" value="AraC-bd"/>
</dbReference>
<name>A0AAX2DCT2_9PSED</name>
<dbReference type="InterPro" id="IPR009057">
    <property type="entry name" value="Homeodomain-like_sf"/>
</dbReference>
<dbReference type="GeneID" id="76213142"/>
<dbReference type="PANTHER" id="PTHR46796">
    <property type="entry name" value="HTH-TYPE TRANSCRIPTIONAL ACTIVATOR RHAS-RELATED"/>
    <property type="match status" value="1"/>
</dbReference>